<sequence length="121" mass="13508">MPTLDEKFQAAVSIVQNLPKEGPVSTSNDQKLKFYSLFKQATIGDVNTPRPGLFSFVEKAKWDAWKAREGTNQTEAKEQYIEALMAMFDDIGKAINVTEWVNGPDLDPSIKANLIILGKTF</sequence>
<dbReference type="Proteomes" id="UP000887576">
    <property type="component" value="Unplaced"/>
</dbReference>
<evidence type="ECO:0000313" key="2">
    <source>
        <dbReference type="WBParaSite" id="JU765_v2.g88.t1"/>
    </source>
</evidence>
<dbReference type="WBParaSite" id="JU765_v2.g88.t1">
    <property type="protein sequence ID" value="JU765_v2.g88.t1"/>
    <property type="gene ID" value="JU765_v2.g88"/>
</dbReference>
<evidence type="ECO:0000313" key="1">
    <source>
        <dbReference type="Proteomes" id="UP000887576"/>
    </source>
</evidence>
<accession>A0AC34RPC4</accession>
<name>A0AC34RPC4_9BILA</name>
<organism evidence="1 2">
    <name type="scientific">Panagrolaimus sp. JU765</name>
    <dbReference type="NCBI Taxonomy" id="591449"/>
    <lineage>
        <taxon>Eukaryota</taxon>
        <taxon>Metazoa</taxon>
        <taxon>Ecdysozoa</taxon>
        <taxon>Nematoda</taxon>
        <taxon>Chromadorea</taxon>
        <taxon>Rhabditida</taxon>
        <taxon>Tylenchina</taxon>
        <taxon>Panagrolaimomorpha</taxon>
        <taxon>Panagrolaimoidea</taxon>
        <taxon>Panagrolaimidae</taxon>
        <taxon>Panagrolaimus</taxon>
    </lineage>
</organism>
<reference evidence="2" key="1">
    <citation type="submission" date="2022-11" db="UniProtKB">
        <authorList>
            <consortium name="WormBaseParasite"/>
        </authorList>
    </citation>
    <scope>IDENTIFICATION</scope>
</reference>
<protein>
    <submittedName>
        <fullName evidence="2">ACB domain-containing protein</fullName>
    </submittedName>
</protein>
<proteinExistence type="predicted"/>